<keyword evidence="2" id="KW-1185">Reference proteome</keyword>
<comment type="caution">
    <text evidence="1">The sequence shown here is derived from an EMBL/GenBank/DDBJ whole genome shotgun (WGS) entry which is preliminary data.</text>
</comment>
<sequence length="102" mass="11570">MDNENPDREGGRGLYWDCRRYSRTRGHGVSRLRPQILLGAIRLDLAVHEEPADGGQCDQEKLLHRATSSFLDVGDFWRPTIHTDRYRSVTCVGPQLPPGTQP</sequence>
<dbReference type="EMBL" id="BMPQ01000005">
    <property type="protein sequence ID" value="GGK64564.1"/>
    <property type="molecule type" value="Genomic_DNA"/>
</dbReference>
<reference evidence="1" key="1">
    <citation type="journal article" date="2014" name="Int. J. Syst. Evol. Microbiol.">
        <title>Complete genome sequence of Corynebacterium casei LMG S-19264T (=DSM 44701T), isolated from a smear-ripened cheese.</title>
        <authorList>
            <consortium name="US DOE Joint Genome Institute (JGI-PGF)"/>
            <person name="Walter F."/>
            <person name="Albersmeier A."/>
            <person name="Kalinowski J."/>
            <person name="Ruckert C."/>
        </authorList>
    </citation>
    <scope>NUCLEOTIDE SEQUENCE</scope>
    <source>
        <strain evidence="1">JCM 3035</strain>
    </source>
</reference>
<protein>
    <submittedName>
        <fullName evidence="1">Uncharacterized protein</fullName>
    </submittedName>
</protein>
<reference evidence="1" key="2">
    <citation type="submission" date="2020-09" db="EMBL/GenBank/DDBJ databases">
        <authorList>
            <person name="Sun Q."/>
            <person name="Ohkuma M."/>
        </authorList>
    </citation>
    <scope>NUCLEOTIDE SEQUENCE</scope>
    <source>
        <strain evidence="1">JCM 3035</strain>
    </source>
</reference>
<organism evidence="1 2">
    <name type="scientific">Streptomyces flaveus</name>
    <dbReference type="NCBI Taxonomy" id="66370"/>
    <lineage>
        <taxon>Bacteria</taxon>
        <taxon>Bacillati</taxon>
        <taxon>Actinomycetota</taxon>
        <taxon>Actinomycetes</taxon>
        <taxon>Kitasatosporales</taxon>
        <taxon>Streptomycetaceae</taxon>
        <taxon>Streptomyces</taxon>
        <taxon>Streptomyces aurantiacus group</taxon>
    </lineage>
</organism>
<evidence type="ECO:0000313" key="1">
    <source>
        <dbReference type="EMBL" id="GGK64564.1"/>
    </source>
</evidence>
<dbReference type="AlphaFoldDB" id="A0A917VDR3"/>
<dbReference type="Proteomes" id="UP000637788">
    <property type="component" value="Unassembled WGS sequence"/>
</dbReference>
<name>A0A917VDR3_9ACTN</name>
<proteinExistence type="predicted"/>
<accession>A0A917VDR3</accession>
<evidence type="ECO:0000313" key="2">
    <source>
        <dbReference type="Proteomes" id="UP000637788"/>
    </source>
</evidence>
<gene>
    <name evidence="1" type="ORF">GCM10010094_26880</name>
</gene>